<evidence type="ECO:0000313" key="1">
    <source>
        <dbReference type="EMBL" id="BBF82019.1"/>
    </source>
</evidence>
<gene>
    <name evidence="1" type="ORF">EM6_2639</name>
</gene>
<sequence length="159" mass="17441">MTKLPLNPFFAWTSLALKSSEMLMASAEVITHRVNRMANADAIPSAEDQREFTLMGQEKLEAGTESLMAMSQYWMNLNQEVSTQAFHNMMDMGYSLTALATSRSAAEALTHQARLADSVMRGVNDAADLSGKAAALTEHGLKPVHSRAVANAKRLKKRK</sequence>
<accession>A0A3G9GBN4</accession>
<proteinExistence type="predicted"/>
<protein>
    <recommendedName>
        <fullName evidence="3">Phasin domain-containing protein</fullName>
    </recommendedName>
</protein>
<dbReference type="InterPro" id="IPR053785">
    <property type="entry name" value="PhaP6-like"/>
</dbReference>
<dbReference type="EMBL" id="AP018828">
    <property type="protein sequence ID" value="BBF82019.1"/>
    <property type="molecule type" value="Genomic_DNA"/>
</dbReference>
<reference evidence="2" key="1">
    <citation type="journal article" date="2017" name="Biotechnol. Biofuels">
        <title>Evaluation of environmental bacterial communities as a factor affecting the growth of duckweed Lemna minor.</title>
        <authorList>
            <person name="Ishizawa H."/>
            <person name="Kuroda M."/>
            <person name="Morikawa M."/>
            <person name="Ike M."/>
        </authorList>
    </citation>
    <scope>NUCLEOTIDE SEQUENCE [LARGE SCALE GENOMIC DNA]</scope>
    <source>
        <strain evidence="2">M6</strain>
    </source>
</reference>
<dbReference type="Proteomes" id="UP000278756">
    <property type="component" value="Chromosome 2"/>
</dbReference>
<name>A0A3G9GBN4_9CAUL</name>
<evidence type="ECO:0008006" key="3">
    <source>
        <dbReference type="Google" id="ProtNLM"/>
    </source>
</evidence>
<evidence type="ECO:0000313" key="2">
    <source>
        <dbReference type="Proteomes" id="UP000278756"/>
    </source>
</evidence>
<dbReference type="RefSeq" id="WP_126423647.1">
    <property type="nucleotide sequence ID" value="NZ_AP018828.1"/>
</dbReference>
<dbReference type="AlphaFoldDB" id="A0A3G9GBN4"/>
<dbReference type="NCBIfam" id="NF045536">
    <property type="entry name" value="phasin_PhaP6"/>
    <property type="match status" value="1"/>
</dbReference>
<reference evidence="2" key="2">
    <citation type="journal article" date="2017" name="Plant Physiol. Biochem.">
        <title>Differential oxidative and antioxidative response of duckweed Lemna minor toward plant growth promoting/inhibiting bacteria.</title>
        <authorList>
            <person name="Ishizawa H."/>
            <person name="Kuroda M."/>
            <person name="Morikawa M."/>
            <person name="Ike M."/>
        </authorList>
    </citation>
    <scope>NUCLEOTIDE SEQUENCE [LARGE SCALE GENOMIC DNA]</scope>
    <source>
        <strain evidence="2">M6</strain>
    </source>
</reference>
<organism evidence="1 2">
    <name type="scientific">Asticcacaulis excentricus</name>
    <dbReference type="NCBI Taxonomy" id="78587"/>
    <lineage>
        <taxon>Bacteria</taxon>
        <taxon>Pseudomonadati</taxon>
        <taxon>Pseudomonadota</taxon>
        <taxon>Alphaproteobacteria</taxon>
        <taxon>Caulobacterales</taxon>
        <taxon>Caulobacteraceae</taxon>
        <taxon>Asticcacaulis</taxon>
    </lineage>
</organism>
<dbReference type="OrthoDB" id="7173478at2"/>